<evidence type="ECO:0000313" key="2">
    <source>
        <dbReference type="EMBL" id="KAK9688411.1"/>
    </source>
</evidence>
<proteinExistence type="predicted"/>
<dbReference type="Proteomes" id="UP001458880">
    <property type="component" value="Unassembled WGS sequence"/>
</dbReference>
<evidence type="ECO:0000313" key="3">
    <source>
        <dbReference type="Proteomes" id="UP001458880"/>
    </source>
</evidence>
<name>A0AAW1IFX9_POPJA</name>
<organism evidence="2 3">
    <name type="scientific">Popillia japonica</name>
    <name type="common">Japanese beetle</name>
    <dbReference type="NCBI Taxonomy" id="7064"/>
    <lineage>
        <taxon>Eukaryota</taxon>
        <taxon>Metazoa</taxon>
        <taxon>Ecdysozoa</taxon>
        <taxon>Arthropoda</taxon>
        <taxon>Hexapoda</taxon>
        <taxon>Insecta</taxon>
        <taxon>Pterygota</taxon>
        <taxon>Neoptera</taxon>
        <taxon>Endopterygota</taxon>
        <taxon>Coleoptera</taxon>
        <taxon>Polyphaga</taxon>
        <taxon>Scarabaeiformia</taxon>
        <taxon>Scarabaeidae</taxon>
        <taxon>Rutelinae</taxon>
        <taxon>Popillia</taxon>
    </lineage>
</organism>
<comment type="caution">
    <text evidence="2">The sequence shown here is derived from an EMBL/GenBank/DDBJ whole genome shotgun (WGS) entry which is preliminary data.</text>
</comment>
<keyword evidence="3" id="KW-1185">Reference proteome</keyword>
<accession>A0AAW1IFX9</accession>
<protein>
    <submittedName>
        <fullName evidence="2">Uncharacterized protein</fullName>
    </submittedName>
</protein>
<evidence type="ECO:0000256" key="1">
    <source>
        <dbReference type="SAM" id="MobiDB-lite"/>
    </source>
</evidence>
<feature type="region of interest" description="Disordered" evidence="1">
    <location>
        <begin position="68"/>
        <end position="96"/>
    </location>
</feature>
<dbReference type="EMBL" id="JASPKY010000591">
    <property type="protein sequence ID" value="KAK9688411.1"/>
    <property type="molecule type" value="Genomic_DNA"/>
</dbReference>
<sequence length="96" mass="10647">MIRYSAVLNDTNLASPQILKSTNNNLNPKEHLASILELHEPDPKGSLSEIVSQGVNHEDLVLKTVPQELDMDNQESSHGKKSQELNKDAEMTVART</sequence>
<reference evidence="2 3" key="1">
    <citation type="journal article" date="2024" name="BMC Genomics">
        <title>De novo assembly and annotation of Popillia japonica's genome with initial clues to its potential as an invasive pest.</title>
        <authorList>
            <person name="Cucini C."/>
            <person name="Boschi S."/>
            <person name="Funari R."/>
            <person name="Cardaioli E."/>
            <person name="Iannotti N."/>
            <person name="Marturano G."/>
            <person name="Paoli F."/>
            <person name="Bruttini M."/>
            <person name="Carapelli A."/>
            <person name="Frati F."/>
            <person name="Nardi F."/>
        </authorList>
    </citation>
    <scope>NUCLEOTIDE SEQUENCE [LARGE SCALE GENOMIC DNA]</scope>
    <source>
        <strain evidence="2">DMR45628</strain>
    </source>
</reference>
<dbReference type="AlphaFoldDB" id="A0AAW1IFX9"/>
<feature type="compositionally biased region" description="Basic and acidic residues" evidence="1">
    <location>
        <begin position="75"/>
        <end position="90"/>
    </location>
</feature>
<gene>
    <name evidence="2" type="ORF">QE152_g35340</name>
</gene>